<sequence>MSDRRSEARYKVTLPALCWGRHRQNFYAVTDDLSSDGIRFKSSVVPAVDERLTCSIRHAGSIEAIVVRAETSAFAIRVLSADHPLGLVVQSLLSVAKSQNPPPLVTRACPRIVPDIQDVLVTTEAGSMLPGRVINISASGVAVSMEEPLDVGTLIVIGRTRAKVARRFDNGIGAAFLSPLHEDAVGPHIVL</sequence>
<accession>A0A679J0S7</accession>
<organism evidence="2">
    <name type="scientific">Methylobacterium bullatum</name>
    <dbReference type="NCBI Taxonomy" id="570505"/>
    <lineage>
        <taxon>Bacteria</taxon>
        <taxon>Pseudomonadati</taxon>
        <taxon>Pseudomonadota</taxon>
        <taxon>Alphaproteobacteria</taxon>
        <taxon>Hyphomicrobiales</taxon>
        <taxon>Methylobacteriaceae</taxon>
        <taxon>Methylobacterium</taxon>
    </lineage>
</organism>
<dbReference type="InterPro" id="IPR009875">
    <property type="entry name" value="PilZ_domain"/>
</dbReference>
<dbReference type="AlphaFoldDB" id="A0A679J0S7"/>
<gene>
    <name evidence="2" type="ORF">MBUL_00632</name>
</gene>
<protein>
    <recommendedName>
        <fullName evidence="1">PilZ domain-containing protein</fullName>
    </recommendedName>
</protein>
<reference evidence="2" key="1">
    <citation type="submission" date="2019-12" db="EMBL/GenBank/DDBJ databases">
        <authorList>
            <person name="Cremers G."/>
        </authorList>
    </citation>
    <scope>NUCLEOTIDE SEQUENCE</scope>
    <source>
        <strain evidence="2">Mbul1</strain>
    </source>
</reference>
<dbReference type="GO" id="GO:0035438">
    <property type="term" value="F:cyclic-di-GMP binding"/>
    <property type="evidence" value="ECO:0007669"/>
    <property type="project" value="InterPro"/>
</dbReference>
<evidence type="ECO:0000259" key="1">
    <source>
        <dbReference type="Pfam" id="PF07238"/>
    </source>
</evidence>
<name>A0A679J0S7_9HYPH</name>
<dbReference type="EMBL" id="LR743504">
    <property type="protein sequence ID" value="CAA2100362.1"/>
    <property type="molecule type" value="Genomic_DNA"/>
</dbReference>
<proteinExistence type="predicted"/>
<dbReference type="SUPFAM" id="SSF141371">
    <property type="entry name" value="PilZ domain-like"/>
    <property type="match status" value="2"/>
</dbReference>
<feature type="domain" description="PilZ" evidence="1">
    <location>
        <begin position="3"/>
        <end position="79"/>
    </location>
</feature>
<evidence type="ECO:0000313" key="2">
    <source>
        <dbReference type="EMBL" id="CAA2100362.1"/>
    </source>
</evidence>
<dbReference type="Pfam" id="PF07238">
    <property type="entry name" value="PilZ"/>
    <property type="match status" value="1"/>
</dbReference>